<evidence type="ECO:0000259" key="1">
    <source>
        <dbReference type="Pfam" id="PF13475"/>
    </source>
</evidence>
<dbReference type="Gene3D" id="3.30.70.330">
    <property type="match status" value="1"/>
</dbReference>
<proteinExistence type="predicted"/>
<feature type="domain" description="DUF4116" evidence="1">
    <location>
        <begin position="609"/>
        <end position="655"/>
    </location>
</feature>
<feature type="domain" description="DUF4116" evidence="1">
    <location>
        <begin position="943"/>
        <end position="992"/>
    </location>
</feature>
<name>A0A1Q9C8L1_SYMMI</name>
<feature type="domain" description="DUF4116" evidence="1">
    <location>
        <begin position="898"/>
        <end position="941"/>
    </location>
</feature>
<keyword evidence="3" id="KW-1185">Reference proteome</keyword>
<dbReference type="Proteomes" id="UP000186817">
    <property type="component" value="Unassembled WGS sequence"/>
</dbReference>
<comment type="caution">
    <text evidence="2">The sequence shown here is derived from an EMBL/GenBank/DDBJ whole genome shotgun (WGS) entry which is preliminary data.</text>
</comment>
<reference evidence="2 3" key="1">
    <citation type="submission" date="2016-02" db="EMBL/GenBank/DDBJ databases">
        <title>Genome analysis of coral dinoflagellate symbionts highlights evolutionary adaptations to a symbiotic lifestyle.</title>
        <authorList>
            <person name="Aranda M."/>
            <person name="Li Y."/>
            <person name="Liew Y.J."/>
            <person name="Baumgarten S."/>
            <person name="Simakov O."/>
            <person name="Wilson M."/>
            <person name="Piel J."/>
            <person name="Ashoor H."/>
            <person name="Bougouffa S."/>
            <person name="Bajic V.B."/>
            <person name="Ryu T."/>
            <person name="Ravasi T."/>
            <person name="Bayer T."/>
            <person name="Micklem G."/>
            <person name="Kim H."/>
            <person name="Bhak J."/>
            <person name="Lajeunesse T.C."/>
            <person name="Voolstra C.R."/>
        </authorList>
    </citation>
    <scope>NUCLEOTIDE SEQUENCE [LARGE SCALE GENOMIC DNA]</scope>
    <source>
        <strain evidence="2 3">CCMP2467</strain>
    </source>
</reference>
<feature type="domain" description="DUF4116" evidence="1">
    <location>
        <begin position="707"/>
        <end position="755"/>
    </location>
</feature>
<feature type="domain" description="DUF4116" evidence="1">
    <location>
        <begin position="658"/>
        <end position="705"/>
    </location>
</feature>
<dbReference type="InterPro" id="IPR012677">
    <property type="entry name" value="Nucleotide-bd_a/b_plait_sf"/>
</dbReference>
<dbReference type="SUPFAM" id="SSF54928">
    <property type="entry name" value="RNA-binding domain, RBD"/>
    <property type="match status" value="1"/>
</dbReference>
<gene>
    <name evidence="2" type="ORF">AK812_SmicGene40440</name>
</gene>
<dbReference type="EMBL" id="LSRX01001503">
    <property type="protein sequence ID" value="OLP79283.1"/>
    <property type="molecule type" value="Genomic_DNA"/>
</dbReference>
<feature type="domain" description="DUF4116" evidence="1">
    <location>
        <begin position="808"/>
        <end position="855"/>
    </location>
</feature>
<dbReference type="InterPro" id="IPR035979">
    <property type="entry name" value="RBD_domain_sf"/>
</dbReference>
<evidence type="ECO:0000313" key="3">
    <source>
        <dbReference type="Proteomes" id="UP000186817"/>
    </source>
</evidence>
<dbReference type="Pfam" id="PF13475">
    <property type="entry name" value="DUF4116"/>
    <property type="match status" value="7"/>
</dbReference>
<dbReference type="OrthoDB" id="442793at2759"/>
<organism evidence="2 3">
    <name type="scientific">Symbiodinium microadriaticum</name>
    <name type="common">Dinoflagellate</name>
    <name type="synonym">Zooxanthella microadriatica</name>
    <dbReference type="NCBI Taxonomy" id="2951"/>
    <lineage>
        <taxon>Eukaryota</taxon>
        <taxon>Sar</taxon>
        <taxon>Alveolata</taxon>
        <taxon>Dinophyceae</taxon>
        <taxon>Suessiales</taxon>
        <taxon>Symbiodiniaceae</taxon>
        <taxon>Symbiodinium</taxon>
    </lineage>
</organism>
<dbReference type="InterPro" id="IPR025197">
    <property type="entry name" value="DUF4116"/>
</dbReference>
<feature type="domain" description="DUF4116" evidence="1">
    <location>
        <begin position="757"/>
        <end position="802"/>
    </location>
</feature>
<accession>A0A1Q9C8L1</accession>
<evidence type="ECO:0000313" key="2">
    <source>
        <dbReference type="EMBL" id="OLP79283.1"/>
    </source>
</evidence>
<protein>
    <recommendedName>
        <fullName evidence="1">DUF4116 domain-containing protein</fullName>
    </recommendedName>
</protein>
<dbReference type="GO" id="GO:0003676">
    <property type="term" value="F:nucleic acid binding"/>
    <property type="evidence" value="ECO:0007669"/>
    <property type="project" value="InterPro"/>
</dbReference>
<dbReference type="AlphaFoldDB" id="A0A1Q9C8L1"/>
<sequence>MAAPATPADAWTVVEEFAAARELREIDGATLLAPVTADLDDGEAEIVENITREEMQKTVARLYLGEDEDTAQVDQVMGWPESTVPSPPFSETTKSVLDDEHFCPGSGRASTKADHRLAWLANCIVPWQGQLCSCLEKNLENPRGSKELLSVVGKISMSEGKRAIAITSEDELLMTLSGPSAGFCAPPTISAAVKKGSFVAGVPVCGGSKVLPVHQRHVQALQHHQPDFFSVLKKPVDDGRVIVGVSVSIERLWAEGDRKSWASDVVSGEFFAAKCGDFNLSRGSASPEHMSPAERERLPSKSALRWEHTCHQLSSLSAWRVWHERRRIAEQARNSGMFDSSHIERDEAPHPQATSLVLKRLPPRCSTSVLLEVLDIIAARYDYVHLPLDHRTNKNMSMAFVNFVDHEEACVAFRRLSRPNDFPDAFAPSTKAVWGAIHGLGPNLAHFVTRYGPAALDPPCAPLVFLNCRCVPRTQTLLREFVTTEMLEAATAYLQSQNSTVSPLGTVSRGEARASSGSGRSEMAFLRLLRSSLTFQVIHETGMWCISSERMFVELGAQIQIGWGPRCEAPDLLQPELDLHRMAVAFWTTRSCDGRLWVSSQIEFARDAEVVQAAVRQDGHALQYASTELRDDRDVVLEAVRQDGHALVFASPAMKARKDVVVEAVRQDGHAMVFADPALRADKDVVLEAVQQDGYTLSYASMELRADREVVTQAVGSTGYALLFAHDKYRNDKAVVFEAVQSNWQALGYASTELRKDKEIVLAAVATNRHALAMISEELLRDPDVVKEALRADGHALVYLSEAQRAQKDVVTAAVKQDGHAVSYASDAMQRDTDIALQAVAEDGITLGLLPDEVRANKMVALRAVESNVKAFQNVAEDLKGDPDVREAALASERYALLNAVKVDGYALRSASQHMRADREIVLAAVKQNGKVLVFAPEELRKDREVVLTAVRQNGKALVFAHDCLKSDKEVVMEAVAEGGHVALWHASEELQKDKEILLAVK</sequence>